<dbReference type="GO" id="GO:0010181">
    <property type="term" value="F:FMN binding"/>
    <property type="evidence" value="ECO:0007669"/>
    <property type="project" value="UniProtKB-UniRule"/>
</dbReference>
<evidence type="ECO:0000256" key="1">
    <source>
        <dbReference type="ARBA" id="ARBA00007301"/>
    </source>
</evidence>
<feature type="binding site" evidence="6 7">
    <location>
        <position position="190"/>
    </location>
    <ligand>
        <name>FMN</name>
        <dbReference type="ChEBI" id="CHEBI:58210"/>
    </ligand>
</feature>
<dbReference type="OrthoDB" id="9780392at2"/>
<dbReference type="InterPro" id="IPR012349">
    <property type="entry name" value="Split_barrel_FMN-bd"/>
</dbReference>
<dbReference type="Gene3D" id="2.30.110.10">
    <property type="entry name" value="Electron Transport, Fmn-binding Protein, Chain A"/>
    <property type="match status" value="1"/>
</dbReference>
<name>A0A1H3BXY3_9RHOB</name>
<evidence type="ECO:0000256" key="7">
    <source>
        <dbReference type="PIRSR" id="PIRSR000190-2"/>
    </source>
</evidence>
<evidence type="ECO:0000259" key="8">
    <source>
        <dbReference type="Pfam" id="PF01243"/>
    </source>
</evidence>
<evidence type="ECO:0000256" key="4">
    <source>
        <dbReference type="ARBA" id="ARBA00023002"/>
    </source>
</evidence>
<dbReference type="Pfam" id="PF01243">
    <property type="entry name" value="PNPOx_N"/>
    <property type="match status" value="1"/>
</dbReference>
<feature type="binding site" evidence="6">
    <location>
        <position position="137"/>
    </location>
    <ligand>
        <name>substrate</name>
    </ligand>
</feature>
<dbReference type="NCBIfam" id="NF004231">
    <property type="entry name" value="PRK05679.1"/>
    <property type="match status" value="1"/>
</dbReference>
<feature type="binding site" evidence="6 7">
    <location>
        <begin position="146"/>
        <end position="147"/>
    </location>
    <ligand>
        <name>FMN</name>
        <dbReference type="ChEBI" id="CHEBI:58210"/>
    </ligand>
</feature>
<comment type="similarity">
    <text evidence="1 6">Belongs to the pyridoxamine 5'-phosphate oxidase family.</text>
</comment>
<dbReference type="Pfam" id="PF10590">
    <property type="entry name" value="PNP_phzG_C"/>
    <property type="match status" value="1"/>
</dbReference>
<reference evidence="10 11" key="1">
    <citation type="submission" date="2016-10" db="EMBL/GenBank/DDBJ databases">
        <authorList>
            <person name="de Groot N.N."/>
        </authorList>
    </citation>
    <scope>NUCLEOTIDE SEQUENCE [LARGE SCALE GENOMIC DNA]</scope>
    <source>
        <strain evidence="10 11">DSM 17890</strain>
    </source>
</reference>
<dbReference type="InterPro" id="IPR000659">
    <property type="entry name" value="Pyridox_Oxase"/>
</dbReference>
<dbReference type="InterPro" id="IPR019576">
    <property type="entry name" value="Pyridoxamine_oxidase_dimer_C"/>
</dbReference>
<dbReference type="GO" id="GO:0008615">
    <property type="term" value="P:pyridoxine biosynthetic process"/>
    <property type="evidence" value="ECO:0007669"/>
    <property type="project" value="UniProtKB-UniRule"/>
</dbReference>
<dbReference type="EMBL" id="FNMZ01000005">
    <property type="protein sequence ID" value="SDX46743.1"/>
    <property type="molecule type" value="Genomic_DNA"/>
</dbReference>
<dbReference type="PROSITE" id="PS01064">
    <property type="entry name" value="PYRIDOX_OXIDASE"/>
    <property type="match status" value="1"/>
</dbReference>
<comment type="cofactor">
    <cofactor evidence="6 7">
        <name>FMN</name>
        <dbReference type="ChEBI" id="CHEBI:58210"/>
    </cofactor>
    <text evidence="6 7">Binds 1 FMN per subunit.</text>
</comment>
<comment type="subunit">
    <text evidence="6">Homodimer.</text>
</comment>
<keyword evidence="2 6" id="KW-0285">Flavoprotein</keyword>
<dbReference type="PIRSF" id="PIRSF000190">
    <property type="entry name" value="Pyd_amn-ph_oxd"/>
    <property type="match status" value="1"/>
</dbReference>
<organism evidence="10 11">
    <name type="scientific">Albimonas donghaensis</name>
    <dbReference type="NCBI Taxonomy" id="356660"/>
    <lineage>
        <taxon>Bacteria</taxon>
        <taxon>Pseudomonadati</taxon>
        <taxon>Pseudomonadota</taxon>
        <taxon>Alphaproteobacteria</taxon>
        <taxon>Rhodobacterales</taxon>
        <taxon>Paracoccaceae</taxon>
        <taxon>Albimonas</taxon>
    </lineage>
</organism>
<evidence type="ECO:0000256" key="3">
    <source>
        <dbReference type="ARBA" id="ARBA00022643"/>
    </source>
</evidence>
<keyword evidence="4 6" id="KW-0560">Oxidoreductase</keyword>
<evidence type="ECO:0000259" key="9">
    <source>
        <dbReference type="Pfam" id="PF10590"/>
    </source>
</evidence>
<dbReference type="HAMAP" id="MF_01629">
    <property type="entry name" value="PdxH"/>
    <property type="match status" value="1"/>
</dbReference>
<dbReference type="PANTHER" id="PTHR10851:SF0">
    <property type="entry name" value="PYRIDOXINE-5'-PHOSPHATE OXIDASE"/>
    <property type="match status" value="1"/>
</dbReference>
<dbReference type="UniPathway" id="UPA01068">
    <property type="reaction ID" value="UER00304"/>
</dbReference>
<dbReference type="InterPro" id="IPR019740">
    <property type="entry name" value="Pyridox_Oxase_CS"/>
</dbReference>
<sequence length="220" mass="24587">MTVLASPFQIDETEAREGKFAGDDPFALATQWLAEAAKEEVNDPTAMALATVDASGLPNVRMVLMKAIEGPAETPGGAFVFYTNYGSAKGEELSATGKAGFVMHWKSLRRQVRARGLVVKEEGEKADAYYRSRGLQSRLGAWASEQSRPLSSRGHLMAEVARVAARHPINPPRPPFWGGFRIRPVEIEFWADGAHRLHDRFQWRREDPDATRWTVRRLNP</sequence>
<dbReference type="EC" id="1.4.3.5" evidence="6"/>
<evidence type="ECO:0000313" key="10">
    <source>
        <dbReference type="EMBL" id="SDX46743.1"/>
    </source>
</evidence>
<keyword evidence="11" id="KW-1185">Reference proteome</keyword>
<dbReference type="SUPFAM" id="SSF50475">
    <property type="entry name" value="FMN-binding split barrel"/>
    <property type="match status" value="1"/>
</dbReference>
<feature type="domain" description="Pyridoxine 5'-phosphate oxidase dimerisation C-terminal" evidence="9">
    <location>
        <begin position="177"/>
        <end position="220"/>
    </location>
</feature>
<comment type="catalytic activity">
    <reaction evidence="6">
        <text>pyridoxamine 5'-phosphate + O2 + H2O = pyridoxal 5'-phosphate + H2O2 + NH4(+)</text>
        <dbReference type="Rhea" id="RHEA:15817"/>
        <dbReference type="ChEBI" id="CHEBI:15377"/>
        <dbReference type="ChEBI" id="CHEBI:15379"/>
        <dbReference type="ChEBI" id="CHEBI:16240"/>
        <dbReference type="ChEBI" id="CHEBI:28938"/>
        <dbReference type="ChEBI" id="CHEBI:58451"/>
        <dbReference type="ChEBI" id="CHEBI:597326"/>
        <dbReference type="EC" id="1.4.3.5"/>
    </reaction>
</comment>
<keyword evidence="5 6" id="KW-0664">Pyridoxine biosynthesis</keyword>
<dbReference type="Proteomes" id="UP000199118">
    <property type="component" value="Unassembled WGS sequence"/>
</dbReference>
<dbReference type="PANTHER" id="PTHR10851">
    <property type="entry name" value="PYRIDOXINE-5-PHOSPHATE OXIDASE"/>
    <property type="match status" value="1"/>
</dbReference>
<evidence type="ECO:0000256" key="6">
    <source>
        <dbReference type="HAMAP-Rule" id="MF_01629"/>
    </source>
</evidence>
<comment type="pathway">
    <text evidence="6">Cofactor metabolism; pyridoxal 5'-phosphate salvage; pyridoxal 5'-phosphate from pyridoxamine 5'-phosphate: step 1/1.</text>
</comment>
<dbReference type="STRING" id="356660.SAMN05444336_105199"/>
<feature type="binding site" evidence="6">
    <location>
        <position position="133"/>
    </location>
    <ligand>
        <name>substrate</name>
    </ligand>
</feature>
<feature type="binding site" evidence="6 7">
    <location>
        <begin position="61"/>
        <end position="66"/>
    </location>
    <ligand>
        <name>FMN</name>
        <dbReference type="ChEBI" id="CHEBI:58210"/>
    </ligand>
</feature>
<comment type="catalytic activity">
    <reaction evidence="6">
        <text>pyridoxine 5'-phosphate + O2 = pyridoxal 5'-phosphate + H2O2</text>
        <dbReference type="Rhea" id="RHEA:15149"/>
        <dbReference type="ChEBI" id="CHEBI:15379"/>
        <dbReference type="ChEBI" id="CHEBI:16240"/>
        <dbReference type="ChEBI" id="CHEBI:58589"/>
        <dbReference type="ChEBI" id="CHEBI:597326"/>
        <dbReference type="EC" id="1.4.3.5"/>
    </reaction>
</comment>
<dbReference type="NCBIfam" id="TIGR00558">
    <property type="entry name" value="pdxH"/>
    <property type="match status" value="1"/>
</dbReference>
<keyword evidence="3 6" id="KW-0288">FMN</keyword>
<feature type="binding site" evidence="6 7">
    <location>
        <position position="111"/>
    </location>
    <ligand>
        <name>FMN</name>
        <dbReference type="ChEBI" id="CHEBI:58210"/>
    </ligand>
</feature>
<feature type="binding site" evidence="6">
    <location>
        <position position="129"/>
    </location>
    <ligand>
        <name>substrate</name>
    </ligand>
</feature>
<feature type="binding site" evidence="6 7">
    <location>
        <position position="89"/>
    </location>
    <ligand>
        <name>FMN</name>
        <dbReference type="ChEBI" id="CHEBI:58210"/>
    </ligand>
</feature>
<comment type="function">
    <text evidence="6">Catalyzes the oxidation of either pyridoxine 5'-phosphate (PNP) or pyridoxamine 5'-phosphate (PMP) into pyridoxal 5'-phosphate (PLP).</text>
</comment>
<proteinExistence type="inferred from homology"/>
<gene>
    <name evidence="6" type="primary">pdxH</name>
    <name evidence="10" type="ORF">SAMN05444336_105199</name>
</gene>
<dbReference type="GO" id="GO:0004733">
    <property type="term" value="F:pyridoxamine phosphate oxidase activity"/>
    <property type="evidence" value="ECO:0007669"/>
    <property type="project" value="UniProtKB-UniRule"/>
</dbReference>
<dbReference type="AlphaFoldDB" id="A0A1H3BXY3"/>
<feature type="binding site" evidence="6">
    <location>
        <position position="66"/>
    </location>
    <ligand>
        <name>substrate</name>
    </ligand>
</feature>
<comment type="pathway">
    <text evidence="6">Cofactor metabolism; pyridoxal 5'-phosphate salvage; pyridoxal 5'-phosphate from pyridoxine 5'-phosphate: step 1/1.</text>
</comment>
<comment type="caution">
    <text evidence="6">Lacks conserved residue(s) required for the propagation of feature annotation.</text>
</comment>
<feature type="domain" description="Pyridoxamine 5'-phosphate oxidase N-terminal" evidence="8">
    <location>
        <begin position="34"/>
        <end position="164"/>
    </location>
</feature>
<evidence type="ECO:0000313" key="11">
    <source>
        <dbReference type="Proteomes" id="UP000199118"/>
    </source>
</evidence>
<dbReference type="InterPro" id="IPR011576">
    <property type="entry name" value="Pyridox_Oxase_N"/>
</dbReference>
<accession>A0A1H3BXY3</accession>
<evidence type="ECO:0000256" key="5">
    <source>
        <dbReference type="ARBA" id="ARBA00023096"/>
    </source>
</evidence>
<protein>
    <recommendedName>
        <fullName evidence="6">Pyridoxine/pyridoxamine 5'-phosphate oxidase</fullName>
        <ecNumber evidence="6">1.4.3.5</ecNumber>
    </recommendedName>
    <alternativeName>
        <fullName evidence="6">PNP/PMP oxidase</fullName>
        <shortName evidence="6">PNPOx</shortName>
    </alternativeName>
    <alternativeName>
        <fullName evidence="6">Pyridoxal 5'-phosphate synthase</fullName>
    </alternativeName>
</protein>
<feature type="binding site" evidence="6">
    <location>
        <begin position="196"/>
        <end position="198"/>
    </location>
    <ligand>
        <name>substrate</name>
    </ligand>
</feature>
<feature type="binding site" evidence="6 7">
    <location>
        <position position="200"/>
    </location>
    <ligand>
        <name>FMN</name>
        <dbReference type="ChEBI" id="CHEBI:58210"/>
    </ligand>
</feature>
<dbReference type="RefSeq" id="WP_092683290.1">
    <property type="nucleotide sequence ID" value="NZ_FNMZ01000005.1"/>
</dbReference>
<feature type="binding site" evidence="6 7">
    <location>
        <begin position="82"/>
        <end position="83"/>
    </location>
    <ligand>
        <name>FMN</name>
        <dbReference type="ChEBI" id="CHEBI:58210"/>
    </ligand>
</feature>
<evidence type="ECO:0000256" key="2">
    <source>
        <dbReference type="ARBA" id="ARBA00022630"/>
    </source>
</evidence>